<feature type="domain" description="GH16" evidence="2">
    <location>
        <begin position="1"/>
        <end position="301"/>
    </location>
</feature>
<protein>
    <submittedName>
        <fullName evidence="3">Unannotated protein</fullName>
    </submittedName>
</protein>
<dbReference type="PROSITE" id="PS51762">
    <property type="entry name" value="GH16_2"/>
    <property type="match status" value="1"/>
</dbReference>
<dbReference type="GO" id="GO:0005975">
    <property type="term" value="P:carbohydrate metabolic process"/>
    <property type="evidence" value="ECO:0007669"/>
    <property type="project" value="InterPro"/>
</dbReference>
<reference evidence="3" key="1">
    <citation type="submission" date="2020-05" db="EMBL/GenBank/DDBJ databases">
        <authorList>
            <person name="Chiriac C."/>
            <person name="Salcher M."/>
            <person name="Ghai R."/>
            <person name="Kavagutti S V."/>
        </authorList>
    </citation>
    <scope>NUCLEOTIDE SEQUENCE</scope>
</reference>
<dbReference type="Pfam" id="PF00722">
    <property type="entry name" value="Glyco_hydro_16"/>
    <property type="match status" value="1"/>
</dbReference>
<name>A0A6J6H185_9ZZZZ</name>
<dbReference type="EMBL" id="CAEZUS010000036">
    <property type="protein sequence ID" value="CAB4605054.1"/>
    <property type="molecule type" value="Genomic_DNA"/>
</dbReference>
<evidence type="ECO:0000313" key="3">
    <source>
        <dbReference type="EMBL" id="CAB4605054.1"/>
    </source>
</evidence>
<evidence type="ECO:0000256" key="1">
    <source>
        <dbReference type="ARBA" id="ARBA00006865"/>
    </source>
</evidence>
<proteinExistence type="inferred from homology"/>
<dbReference type="AlphaFoldDB" id="A0A6J6H185"/>
<comment type="similarity">
    <text evidence="1">Belongs to the glycosyl hydrolase 16 family.</text>
</comment>
<dbReference type="Gene3D" id="2.60.120.200">
    <property type="match status" value="1"/>
</dbReference>
<accession>A0A6J6H185</accession>
<dbReference type="CDD" id="cd08023">
    <property type="entry name" value="GH16_laminarinase_like"/>
    <property type="match status" value="1"/>
</dbReference>
<sequence>MSGSRIPRLRILAIIISSTIAFASVVAIELTPAQANEPKILKLLWADEFNGKKGKLPSSTNWGYDIGNGYGWGNAELEYYTNKPANVSTDGKGKLVISANRISDAQGNAVDKSASATQILNSCWECQFTSAKLKTANKLTFKYGRIEARMKVAAGEGTWPAFWMLGDDLLDGNPWPECGEIDIVETRGVEPNFLSAVLHGPGYGKGPGVGGSYQSPTPISANYHIFAIEWKKNKIDFYFDDRLISSETPESVKPGRWVFNQEFFLILNLAMGGEFGGAIDPAISQTKIFVDYIRYYSIDGVGKLTKK</sequence>
<dbReference type="InterPro" id="IPR013320">
    <property type="entry name" value="ConA-like_dom_sf"/>
</dbReference>
<dbReference type="SUPFAM" id="SSF49899">
    <property type="entry name" value="Concanavalin A-like lectins/glucanases"/>
    <property type="match status" value="1"/>
</dbReference>
<dbReference type="InterPro" id="IPR050546">
    <property type="entry name" value="Glycosyl_Hydrlase_16"/>
</dbReference>
<dbReference type="GO" id="GO:0004553">
    <property type="term" value="F:hydrolase activity, hydrolyzing O-glycosyl compounds"/>
    <property type="evidence" value="ECO:0007669"/>
    <property type="project" value="InterPro"/>
</dbReference>
<dbReference type="InterPro" id="IPR000757">
    <property type="entry name" value="Beta-glucanase-like"/>
</dbReference>
<dbReference type="PANTHER" id="PTHR10963:SF55">
    <property type="entry name" value="GLYCOSIDE HYDROLASE FAMILY 16 PROTEIN"/>
    <property type="match status" value="1"/>
</dbReference>
<dbReference type="PANTHER" id="PTHR10963">
    <property type="entry name" value="GLYCOSYL HYDROLASE-RELATED"/>
    <property type="match status" value="1"/>
</dbReference>
<gene>
    <name evidence="3" type="ORF">UFOPK1852_00344</name>
</gene>
<evidence type="ECO:0000259" key="2">
    <source>
        <dbReference type="PROSITE" id="PS51762"/>
    </source>
</evidence>
<organism evidence="3">
    <name type="scientific">freshwater metagenome</name>
    <dbReference type="NCBI Taxonomy" id="449393"/>
    <lineage>
        <taxon>unclassified sequences</taxon>
        <taxon>metagenomes</taxon>
        <taxon>ecological metagenomes</taxon>
    </lineage>
</organism>